<gene>
    <name evidence="1" type="ORF">PMAYCL1PPCAC_11063</name>
</gene>
<accession>A0AAN4ZGN0</accession>
<keyword evidence="2" id="KW-1185">Reference proteome</keyword>
<evidence type="ECO:0000313" key="1">
    <source>
        <dbReference type="EMBL" id="GMR40868.1"/>
    </source>
</evidence>
<sequence length="116" mass="12490">SEASGTRLAQEVDTFSLRDAFSLAVSIGCEGEEDYGKRWAAVEGVVEMIGNLLSSDSVSEYSVLPSVNPLDHFSPSEALLSTSASLSIFDDEQQCAHRVEHSRLRITAVGTGRPPF</sequence>
<feature type="non-terminal residue" evidence="1">
    <location>
        <position position="1"/>
    </location>
</feature>
<protein>
    <submittedName>
        <fullName evidence="1">Uncharacterized protein</fullName>
    </submittedName>
</protein>
<comment type="caution">
    <text evidence="1">The sequence shown here is derived from an EMBL/GenBank/DDBJ whole genome shotgun (WGS) entry which is preliminary data.</text>
</comment>
<dbReference type="Proteomes" id="UP001328107">
    <property type="component" value="Unassembled WGS sequence"/>
</dbReference>
<organism evidence="1 2">
    <name type="scientific">Pristionchus mayeri</name>
    <dbReference type="NCBI Taxonomy" id="1317129"/>
    <lineage>
        <taxon>Eukaryota</taxon>
        <taxon>Metazoa</taxon>
        <taxon>Ecdysozoa</taxon>
        <taxon>Nematoda</taxon>
        <taxon>Chromadorea</taxon>
        <taxon>Rhabditida</taxon>
        <taxon>Rhabditina</taxon>
        <taxon>Diplogasteromorpha</taxon>
        <taxon>Diplogasteroidea</taxon>
        <taxon>Neodiplogasteridae</taxon>
        <taxon>Pristionchus</taxon>
    </lineage>
</organism>
<dbReference type="AlphaFoldDB" id="A0AAN4ZGN0"/>
<proteinExistence type="predicted"/>
<feature type="non-terminal residue" evidence="1">
    <location>
        <position position="116"/>
    </location>
</feature>
<dbReference type="EMBL" id="BTRK01000003">
    <property type="protein sequence ID" value="GMR40868.1"/>
    <property type="molecule type" value="Genomic_DNA"/>
</dbReference>
<name>A0AAN4ZGN0_9BILA</name>
<reference evidence="2" key="1">
    <citation type="submission" date="2022-10" db="EMBL/GenBank/DDBJ databases">
        <title>Genome assembly of Pristionchus species.</title>
        <authorList>
            <person name="Yoshida K."/>
            <person name="Sommer R.J."/>
        </authorList>
    </citation>
    <scope>NUCLEOTIDE SEQUENCE [LARGE SCALE GENOMIC DNA]</scope>
    <source>
        <strain evidence="2">RS5460</strain>
    </source>
</reference>
<evidence type="ECO:0000313" key="2">
    <source>
        <dbReference type="Proteomes" id="UP001328107"/>
    </source>
</evidence>